<dbReference type="Proteomes" id="UP000238634">
    <property type="component" value="Unassembled WGS sequence"/>
</dbReference>
<dbReference type="AlphaFoldDB" id="A0A2T1D6I3"/>
<evidence type="ECO:0000313" key="2">
    <source>
        <dbReference type="Proteomes" id="UP000238634"/>
    </source>
</evidence>
<name>A0A2T1D6I3_9CYAN</name>
<keyword evidence="2" id="KW-1185">Reference proteome</keyword>
<reference evidence="1 2" key="1">
    <citation type="submission" date="2018-02" db="EMBL/GenBank/DDBJ databases">
        <authorList>
            <person name="Cohen D.B."/>
            <person name="Kent A.D."/>
        </authorList>
    </citation>
    <scope>NUCLEOTIDE SEQUENCE [LARGE SCALE GENOMIC DNA]</scope>
    <source>
        <strain evidence="1 2">ULC007</strain>
    </source>
</reference>
<dbReference type="EMBL" id="PVWG01000048">
    <property type="protein sequence ID" value="PSB16056.1"/>
    <property type="molecule type" value="Genomic_DNA"/>
</dbReference>
<proteinExistence type="predicted"/>
<reference evidence="1 2" key="2">
    <citation type="submission" date="2018-03" db="EMBL/GenBank/DDBJ databases">
        <title>The ancient ancestry and fast evolution of plastids.</title>
        <authorList>
            <person name="Moore K.R."/>
            <person name="Magnabosco C."/>
            <person name="Momper L."/>
            <person name="Gold D.A."/>
            <person name="Bosak T."/>
            <person name="Fournier G.P."/>
        </authorList>
    </citation>
    <scope>NUCLEOTIDE SEQUENCE [LARGE SCALE GENOMIC DNA]</scope>
    <source>
        <strain evidence="1 2">ULC007</strain>
    </source>
</reference>
<dbReference type="STRING" id="1920490.GCA_001895925_04595"/>
<protein>
    <submittedName>
        <fullName evidence="1">Uncharacterized protein</fullName>
    </submittedName>
</protein>
<dbReference type="RefSeq" id="WP_073071495.1">
    <property type="nucleotide sequence ID" value="NZ_MPPI01000011.1"/>
</dbReference>
<gene>
    <name evidence="1" type="ORF">C7B65_22795</name>
</gene>
<organism evidence="1 2">
    <name type="scientific">Phormidesmis priestleyi ULC007</name>
    <dbReference type="NCBI Taxonomy" id="1920490"/>
    <lineage>
        <taxon>Bacteria</taxon>
        <taxon>Bacillati</taxon>
        <taxon>Cyanobacteriota</taxon>
        <taxon>Cyanophyceae</taxon>
        <taxon>Leptolyngbyales</taxon>
        <taxon>Leptolyngbyaceae</taxon>
        <taxon>Phormidesmis</taxon>
    </lineage>
</organism>
<accession>A0A2T1D6I3</accession>
<comment type="caution">
    <text evidence="1">The sequence shown here is derived from an EMBL/GenBank/DDBJ whole genome shotgun (WGS) entry which is preliminary data.</text>
</comment>
<evidence type="ECO:0000313" key="1">
    <source>
        <dbReference type="EMBL" id="PSB16056.1"/>
    </source>
</evidence>
<sequence length="401" mass="43064">MPVSNPYQSGSGTVDAANVTNLQEYVVDFVAQALQSSDLTVNYDDAAGVIQLTGNTNNQGLVWQSITTNTTLSPNYGYFVDLSASPGNADLILPPNPVPGQVISLIYIGATSLLKKAIVRRNGQPINSAAIDLQLYTKDQRLTLTYVSAAVGWFAESARAIEAFQPSVVLSRPASTTSAQNGILNYLGTNLNTGTYLNPFSPSTNPLRPRRAIFCARLGWTNVNLSILSADKSTTATAAIRIDPTTDSASFFVLFYNSETKAPIQVKLSAIYIQFTSTGGTYIPKTLNIRGAKNLGVNLALSDVEAKISPAQSQLPQADSRIIVSPDWTNLATFTDANTGFSGNYYGNSGSNPTVSKFYDLNAADFYPAYMITSLPSVVNGTAFEGWEIRQMEFYGEVIAS</sequence>